<accession>A0ABW7SGU8</accession>
<comment type="caution">
    <text evidence="2">The sequence shown here is derived from an EMBL/GenBank/DDBJ whole genome shotgun (WGS) entry which is preliminary data.</text>
</comment>
<evidence type="ECO:0000313" key="3">
    <source>
        <dbReference type="Proteomes" id="UP001611075"/>
    </source>
</evidence>
<reference evidence="2 3" key="1">
    <citation type="submission" date="2024-10" db="EMBL/GenBank/DDBJ databases">
        <title>The Natural Products Discovery Center: Release of the First 8490 Sequenced Strains for Exploring Actinobacteria Biosynthetic Diversity.</title>
        <authorList>
            <person name="Kalkreuter E."/>
            <person name="Kautsar S.A."/>
            <person name="Yang D."/>
            <person name="Bader C.D."/>
            <person name="Teijaro C.N."/>
            <person name="Fluegel L."/>
            <person name="Davis C.M."/>
            <person name="Simpson J.R."/>
            <person name="Lauterbach L."/>
            <person name="Steele A.D."/>
            <person name="Gui C."/>
            <person name="Meng S."/>
            <person name="Li G."/>
            <person name="Viehrig K."/>
            <person name="Ye F."/>
            <person name="Su P."/>
            <person name="Kiefer A.F."/>
            <person name="Nichols A."/>
            <person name="Cepeda A.J."/>
            <person name="Yan W."/>
            <person name="Fan B."/>
            <person name="Jiang Y."/>
            <person name="Adhikari A."/>
            <person name="Zheng C.-J."/>
            <person name="Schuster L."/>
            <person name="Cowan T.M."/>
            <person name="Smanski M.J."/>
            <person name="Chevrette M.G."/>
            <person name="De Carvalho L.P.S."/>
            <person name="Shen B."/>
        </authorList>
    </citation>
    <scope>NUCLEOTIDE SEQUENCE [LARGE SCALE GENOMIC DNA]</scope>
    <source>
        <strain evidence="2 3">NPDC021253</strain>
    </source>
</reference>
<protein>
    <submittedName>
        <fullName evidence="2">Phosphatidylinositol-specific phospholipase C domain-containing protein</fullName>
        <ecNumber evidence="2">3.1.4.-</ecNumber>
    </submittedName>
</protein>
<dbReference type="Pfam" id="PF16670">
    <property type="entry name" value="PI-PLC-C1"/>
    <property type="match status" value="1"/>
</dbReference>
<dbReference type="CDD" id="cd08589">
    <property type="entry name" value="PI-PLCc_SaPLC1_like"/>
    <property type="match status" value="1"/>
</dbReference>
<dbReference type="SUPFAM" id="SSF51695">
    <property type="entry name" value="PLC-like phosphodiesterases"/>
    <property type="match status" value="1"/>
</dbReference>
<gene>
    <name evidence="2" type="ORF">ACH4OY_09495</name>
</gene>
<dbReference type="Gene3D" id="3.20.20.190">
    <property type="entry name" value="Phosphatidylinositol (PI) phosphodiesterase"/>
    <property type="match status" value="1"/>
</dbReference>
<dbReference type="EC" id="3.1.4.-" evidence="2"/>
<keyword evidence="1" id="KW-0732">Signal</keyword>
<evidence type="ECO:0000256" key="1">
    <source>
        <dbReference type="SAM" id="SignalP"/>
    </source>
</evidence>
<evidence type="ECO:0000313" key="2">
    <source>
        <dbReference type="EMBL" id="MFI0792919.1"/>
    </source>
</evidence>
<sequence>MRGSRSLSAFASVAMVTMVAAVLAAGPASAAVDPAARVSATTTVGTHNAYEQGTYAYLAQALDARPGMIELDVWPDIITRQWRVSHSNPLGSANNCVAATSAAQLYTGTRNRNLEHCLDDIRIWLAAHPDAGPLHLKLELKTGFSGRTGQGPAQLDALLAARLGAAVFRPADLKGAHATLDAAARADNWPTRQQLAGRVIVHLIPGTVEEGNPTDTLWTDVEYARHLAGLAAAGTLASAQAFPAVHRASAGDPRTRYADASLRPWFVVFDGDASGYVTGGIDTAWYDANHYLLVMTDAQNMPPAVGNTDPDAAAARMAQLARAHASVASADWAALPSVVDDVLPRG</sequence>
<feature type="signal peptide" evidence="1">
    <location>
        <begin position="1"/>
        <end position="30"/>
    </location>
</feature>
<dbReference type="Proteomes" id="UP001611075">
    <property type="component" value="Unassembled WGS sequence"/>
</dbReference>
<dbReference type="RefSeq" id="WP_396677973.1">
    <property type="nucleotide sequence ID" value="NZ_JBIRPU010000004.1"/>
</dbReference>
<name>A0ABW7SGU8_9ACTN</name>
<keyword evidence="2" id="KW-0378">Hydrolase</keyword>
<dbReference type="InterPro" id="IPR032075">
    <property type="entry name" value="PI-PLC-C1"/>
</dbReference>
<dbReference type="GO" id="GO:0016787">
    <property type="term" value="F:hydrolase activity"/>
    <property type="evidence" value="ECO:0007669"/>
    <property type="project" value="UniProtKB-KW"/>
</dbReference>
<dbReference type="EMBL" id="JBIRPU010000004">
    <property type="protein sequence ID" value="MFI0792919.1"/>
    <property type="molecule type" value="Genomic_DNA"/>
</dbReference>
<proteinExistence type="predicted"/>
<dbReference type="InterPro" id="IPR017946">
    <property type="entry name" value="PLC-like_Pdiesterase_TIM-brl"/>
</dbReference>
<keyword evidence="3" id="KW-1185">Reference proteome</keyword>
<feature type="chain" id="PRO_5046127416" evidence="1">
    <location>
        <begin position="31"/>
        <end position="346"/>
    </location>
</feature>
<organism evidence="2 3">
    <name type="scientific">Micromonospora rubida</name>
    <dbReference type="NCBI Taxonomy" id="2697657"/>
    <lineage>
        <taxon>Bacteria</taxon>
        <taxon>Bacillati</taxon>
        <taxon>Actinomycetota</taxon>
        <taxon>Actinomycetes</taxon>
        <taxon>Micromonosporales</taxon>
        <taxon>Micromonosporaceae</taxon>
        <taxon>Micromonospora</taxon>
    </lineage>
</organism>